<reference evidence="2 3" key="1">
    <citation type="submission" date="2020-04" db="EMBL/GenBank/DDBJ databases">
        <title>Zoogloea sp. G-4-1-14 isolated from soil.</title>
        <authorList>
            <person name="Dahal R.H."/>
        </authorList>
    </citation>
    <scope>NUCLEOTIDE SEQUENCE [LARGE SCALE GENOMIC DNA]</scope>
    <source>
        <strain evidence="2 3">G-4-1-14</strain>
    </source>
</reference>
<evidence type="ECO:0000313" key="3">
    <source>
        <dbReference type="Proteomes" id="UP000580043"/>
    </source>
</evidence>
<dbReference type="InterPro" id="IPR029058">
    <property type="entry name" value="AB_hydrolase_fold"/>
</dbReference>
<dbReference type="InterPro" id="IPR050266">
    <property type="entry name" value="AB_hydrolase_sf"/>
</dbReference>
<name>A0A848FZK2_9RHOO</name>
<dbReference type="GO" id="GO:0016787">
    <property type="term" value="F:hydrolase activity"/>
    <property type="evidence" value="ECO:0007669"/>
    <property type="project" value="UniProtKB-KW"/>
</dbReference>
<dbReference type="SUPFAM" id="SSF53474">
    <property type="entry name" value="alpha/beta-Hydrolases"/>
    <property type="match status" value="1"/>
</dbReference>
<protein>
    <submittedName>
        <fullName evidence="2">Alpha/beta hydrolase</fullName>
    </submittedName>
</protein>
<dbReference type="EMBL" id="JABBGA010000001">
    <property type="protein sequence ID" value="NML24504.1"/>
    <property type="molecule type" value="Genomic_DNA"/>
</dbReference>
<dbReference type="Pfam" id="PF12697">
    <property type="entry name" value="Abhydrolase_6"/>
    <property type="match status" value="1"/>
</dbReference>
<dbReference type="PANTHER" id="PTHR43798">
    <property type="entry name" value="MONOACYLGLYCEROL LIPASE"/>
    <property type="match status" value="1"/>
</dbReference>
<sequence>MKPKPHVLFLPGLLNDASLFQSQLDALGTVATTAVADLTLAESLPGLAEAVLDLAPKEPFVLVGLSLGGYVAFEIMRRAPGRVCALALIDTSARPESTEASAARKAVMQLAETDLEAVFEQMLPRLSHPERMDLPAVRGVIHSMMTGLGKDVFLRQQRIIMTRPDSRPDLERIECPTLVICGREDLITPPEMAEEMARGIRHARLCMVEKSGHLSTLDQPDEVARLLLEWVTSLST</sequence>
<feature type="domain" description="AB hydrolase-1" evidence="1">
    <location>
        <begin position="38"/>
        <end position="225"/>
    </location>
</feature>
<keyword evidence="3" id="KW-1185">Reference proteome</keyword>
<dbReference type="Proteomes" id="UP000580043">
    <property type="component" value="Unassembled WGS sequence"/>
</dbReference>
<dbReference type="InterPro" id="IPR000073">
    <property type="entry name" value="AB_hydrolase_1"/>
</dbReference>
<evidence type="ECO:0000259" key="1">
    <source>
        <dbReference type="Pfam" id="PF12697"/>
    </source>
</evidence>
<proteinExistence type="predicted"/>
<dbReference type="PRINTS" id="PR00111">
    <property type="entry name" value="ABHYDROLASE"/>
</dbReference>
<evidence type="ECO:0000313" key="2">
    <source>
        <dbReference type="EMBL" id="NML24504.1"/>
    </source>
</evidence>
<comment type="caution">
    <text evidence="2">The sequence shown here is derived from an EMBL/GenBank/DDBJ whole genome shotgun (WGS) entry which is preliminary data.</text>
</comment>
<dbReference type="PANTHER" id="PTHR43798:SF29">
    <property type="entry name" value="AB HYDROLASE-1 DOMAIN-CONTAINING PROTEIN"/>
    <property type="match status" value="1"/>
</dbReference>
<accession>A0A848FZK2</accession>
<dbReference type="RefSeq" id="WP_169144127.1">
    <property type="nucleotide sequence ID" value="NZ_JABBGA010000001.1"/>
</dbReference>
<dbReference type="Gene3D" id="3.40.50.1820">
    <property type="entry name" value="alpha/beta hydrolase"/>
    <property type="match status" value="1"/>
</dbReference>
<gene>
    <name evidence="2" type="ORF">HHL15_02010</name>
</gene>
<dbReference type="AlphaFoldDB" id="A0A848FZK2"/>
<keyword evidence="2" id="KW-0378">Hydrolase</keyword>
<organism evidence="2 3">
    <name type="scientific">Zoogloea dura</name>
    <dbReference type="NCBI Taxonomy" id="2728840"/>
    <lineage>
        <taxon>Bacteria</taxon>
        <taxon>Pseudomonadati</taxon>
        <taxon>Pseudomonadota</taxon>
        <taxon>Betaproteobacteria</taxon>
        <taxon>Rhodocyclales</taxon>
        <taxon>Zoogloeaceae</taxon>
        <taxon>Zoogloea</taxon>
    </lineage>
</organism>